<protein>
    <submittedName>
        <fullName evidence="2">Uncharacterized protein</fullName>
    </submittedName>
</protein>
<name>A0ABQ7XHF6_BRANA</name>
<proteinExistence type="predicted"/>
<dbReference type="EMBL" id="JAGKQM010000105">
    <property type="protein sequence ID" value="KAH0855288.1"/>
    <property type="molecule type" value="Genomic_DNA"/>
</dbReference>
<evidence type="ECO:0000313" key="2">
    <source>
        <dbReference type="EMBL" id="KAH0855288.1"/>
    </source>
</evidence>
<comment type="caution">
    <text evidence="2">The sequence shown here is derived from an EMBL/GenBank/DDBJ whole genome shotgun (WGS) entry which is preliminary data.</text>
</comment>
<keyword evidence="3" id="KW-1185">Reference proteome</keyword>
<dbReference type="Proteomes" id="UP000824890">
    <property type="component" value="Unassembled WGS sequence"/>
</dbReference>
<feature type="region of interest" description="Disordered" evidence="1">
    <location>
        <begin position="46"/>
        <end position="72"/>
    </location>
</feature>
<organism evidence="2 3">
    <name type="scientific">Brassica napus</name>
    <name type="common">Rape</name>
    <dbReference type="NCBI Taxonomy" id="3708"/>
    <lineage>
        <taxon>Eukaryota</taxon>
        <taxon>Viridiplantae</taxon>
        <taxon>Streptophyta</taxon>
        <taxon>Embryophyta</taxon>
        <taxon>Tracheophyta</taxon>
        <taxon>Spermatophyta</taxon>
        <taxon>Magnoliopsida</taxon>
        <taxon>eudicotyledons</taxon>
        <taxon>Gunneridae</taxon>
        <taxon>Pentapetalae</taxon>
        <taxon>rosids</taxon>
        <taxon>malvids</taxon>
        <taxon>Brassicales</taxon>
        <taxon>Brassicaceae</taxon>
        <taxon>Brassiceae</taxon>
        <taxon>Brassica</taxon>
    </lineage>
</organism>
<reference evidence="2 3" key="1">
    <citation type="submission" date="2021-05" db="EMBL/GenBank/DDBJ databases">
        <title>Genome Assembly of Synthetic Allotetraploid Brassica napus Reveals Homoeologous Exchanges between Subgenomes.</title>
        <authorList>
            <person name="Davis J.T."/>
        </authorList>
    </citation>
    <scope>NUCLEOTIDE SEQUENCE [LARGE SCALE GENOMIC DNA]</scope>
    <source>
        <strain evidence="3">cv. Da-Ae</strain>
        <tissue evidence="2">Seedling</tissue>
    </source>
</reference>
<gene>
    <name evidence="2" type="ORF">HID58_013730</name>
</gene>
<evidence type="ECO:0000313" key="3">
    <source>
        <dbReference type="Proteomes" id="UP000824890"/>
    </source>
</evidence>
<accession>A0ABQ7XHF6</accession>
<sequence length="72" mass="7585">MALSVCCNYDGDDADGEPSDSDVSLSAEERRWSCLSFQIPTKRINGLSVAPGDSSETETAAGRNGEFARSPG</sequence>
<evidence type="ECO:0000256" key="1">
    <source>
        <dbReference type="SAM" id="MobiDB-lite"/>
    </source>
</evidence>